<proteinExistence type="inferred from homology"/>
<evidence type="ECO:0000313" key="7">
    <source>
        <dbReference type="EMBL" id="CAI9888940.1"/>
    </source>
</evidence>
<dbReference type="GO" id="GO:0001897">
    <property type="term" value="P:symbiont-mediated cytolysis of host cell"/>
    <property type="evidence" value="ECO:0007669"/>
    <property type="project" value="UniProtKB-ARBA"/>
</dbReference>
<reference evidence="6" key="1">
    <citation type="submission" date="2023-04" db="EMBL/GenBank/DDBJ databases">
        <authorList>
            <person name="Kelly A."/>
        </authorList>
    </citation>
    <scope>NUCLEOTIDE SEQUENCE</scope>
</reference>
<keyword evidence="2" id="KW-0929">Antimicrobial</keyword>
<dbReference type="GO" id="GO:0008745">
    <property type="term" value="F:N-acetylmuramoyl-L-alanine amidase activity"/>
    <property type="evidence" value="ECO:0007669"/>
    <property type="project" value="InterPro"/>
</dbReference>
<dbReference type="PANTHER" id="PTHR11022">
    <property type="entry name" value="PEPTIDOGLYCAN RECOGNITION PROTEIN"/>
    <property type="match status" value="1"/>
</dbReference>
<gene>
    <name evidence="7" type="ORF">BAMTRB_017</name>
    <name evidence="6" type="ORF">BAMTRB_042</name>
</gene>
<evidence type="ECO:0000256" key="1">
    <source>
        <dbReference type="ARBA" id="ARBA00007553"/>
    </source>
</evidence>
<dbReference type="InterPro" id="IPR036505">
    <property type="entry name" value="Amidase/PGRP_sf"/>
</dbReference>
<dbReference type="InterPro" id="IPR002502">
    <property type="entry name" value="Amidase_domain"/>
</dbReference>
<keyword evidence="8" id="KW-1185">Reference proteome</keyword>
<dbReference type="EMBL" id="OW991346">
    <property type="protein sequence ID" value="CAI9888940.1"/>
    <property type="molecule type" value="Genomic_DNA"/>
</dbReference>
<dbReference type="Gene3D" id="3.40.80.10">
    <property type="entry name" value="Peptidoglycan recognition protein-like"/>
    <property type="match status" value="1"/>
</dbReference>
<dbReference type="PANTHER" id="PTHR11022:SF41">
    <property type="entry name" value="PEPTIDOGLYCAN-RECOGNITION PROTEIN LC-RELATED"/>
    <property type="match status" value="1"/>
</dbReference>
<dbReference type="EMBL" id="OW991346">
    <property type="protein sequence ID" value="CAH6421976.1"/>
    <property type="molecule type" value="Genomic_DNA"/>
</dbReference>
<dbReference type="GO" id="GO:0008270">
    <property type="term" value="F:zinc ion binding"/>
    <property type="evidence" value="ECO:0007669"/>
    <property type="project" value="InterPro"/>
</dbReference>
<protein>
    <submittedName>
        <fullName evidence="6">Endodeoxyribonuclease I</fullName>
    </submittedName>
</protein>
<dbReference type="Proteomes" id="UP001154314">
    <property type="component" value="Chromosome"/>
</dbReference>
<evidence type="ECO:0000259" key="4">
    <source>
        <dbReference type="SMART" id="SM00644"/>
    </source>
</evidence>
<dbReference type="SUPFAM" id="SSF55846">
    <property type="entry name" value="N-acetylmuramoyl-L-alanine amidase-like"/>
    <property type="match status" value="1"/>
</dbReference>
<dbReference type="SMART" id="SM00701">
    <property type="entry name" value="PGRP"/>
    <property type="match status" value="1"/>
</dbReference>
<dbReference type="InterPro" id="IPR006619">
    <property type="entry name" value="PGRP_domain_met/bac"/>
</dbReference>
<keyword evidence="3" id="KW-0081">Bacteriolytic enzyme</keyword>
<organism evidence="6 8">
    <name type="scientific">Escherichia phage vB_Eco_Bam</name>
    <dbReference type="NCBI Taxonomy" id="2898833"/>
    <lineage>
        <taxon>Viruses</taxon>
        <taxon>Duplodnaviria</taxon>
        <taxon>Heunggongvirae</taxon>
        <taxon>Uroviricota</taxon>
        <taxon>Caudoviricetes</taxon>
        <taxon>Autographivirales</taxon>
        <taxon>Autotranscriptaviridae</taxon>
        <taxon>Studiervirinae</taxon>
        <taxon>Bamvirus</taxon>
        <taxon>Bamvirus bam</taxon>
    </lineage>
</organism>
<dbReference type="Pfam" id="PF01510">
    <property type="entry name" value="Amidase_2"/>
    <property type="match status" value="1"/>
</dbReference>
<comment type="similarity">
    <text evidence="1">Belongs to the N-acetylmuramoyl-L-alanine amidase 2 family.</text>
</comment>
<feature type="domain" description="N-acetylmuramoyl-L-alanine amidase" evidence="4">
    <location>
        <begin position="2"/>
        <end position="139"/>
    </location>
</feature>
<feature type="domain" description="Peptidoglycan recognition protein family" evidence="5">
    <location>
        <begin position="2"/>
        <end position="131"/>
    </location>
</feature>
<evidence type="ECO:0000313" key="6">
    <source>
        <dbReference type="EMBL" id="CAH6421976.1"/>
    </source>
</evidence>
<dbReference type="GO" id="GO:0042742">
    <property type="term" value="P:defense response to bacterium"/>
    <property type="evidence" value="ECO:0007669"/>
    <property type="project" value="UniProtKB-KW"/>
</dbReference>
<evidence type="ECO:0000313" key="8">
    <source>
        <dbReference type="Proteomes" id="UP001154314"/>
    </source>
</evidence>
<evidence type="ECO:0000256" key="3">
    <source>
        <dbReference type="ARBA" id="ARBA00022638"/>
    </source>
</evidence>
<dbReference type="InterPro" id="IPR015510">
    <property type="entry name" value="PGRP"/>
</dbReference>
<dbReference type="GO" id="GO:0009253">
    <property type="term" value="P:peptidoglycan catabolic process"/>
    <property type="evidence" value="ECO:0007669"/>
    <property type="project" value="InterPro"/>
</dbReference>
<evidence type="ECO:0000256" key="2">
    <source>
        <dbReference type="ARBA" id="ARBA00022529"/>
    </source>
</evidence>
<dbReference type="CDD" id="cd06583">
    <property type="entry name" value="PGRP"/>
    <property type="match status" value="1"/>
</dbReference>
<evidence type="ECO:0000259" key="5">
    <source>
        <dbReference type="SMART" id="SM00701"/>
    </source>
</evidence>
<dbReference type="SMART" id="SM00644">
    <property type="entry name" value="Ami_2"/>
    <property type="match status" value="1"/>
</dbReference>
<sequence>MKTKFKKRPETTKIVVHCSATREDKDFGVRDIRLWHKAKGWLDVGYHYVIKRDGTIEEGRPDDVIGAGAEGHNTDSIHICLVGGLDKEGNTLEGFHNAFTDAQEVSLFHLIAAMEEKYPTVRVVCGHRDLPRVAKACPCFDVVKWLEEVVV</sequence>
<name>A0A9P0VLG8_9CAUD</name>
<accession>A0A9P0VLG8</accession>